<dbReference type="Proteomes" id="UP000276133">
    <property type="component" value="Unassembled WGS sequence"/>
</dbReference>
<comment type="caution">
    <text evidence="1">The sequence shown here is derived from an EMBL/GenBank/DDBJ whole genome shotgun (WGS) entry which is preliminary data.</text>
</comment>
<dbReference type="EMBL" id="REGN01006881">
    <property type="protein sequence ID" value="RNA08012.1"/>
    <property type="molecule type" value="Genomic_DNA"/>
</dbReference>
<proteinExistence type="predicted"/>
<name>A0A3M7Q9Y3_BRAPC</name>
<protein>
    <submittedName>
        <fullName evidence="1">Uncharacterized protein</fullName>
    </submittedName>
</protein>
<evidence type="ECO:0000313" key="1">
    <source>
        <dbReference type="EMBL" id="RNA08012.1"/>
    </source>
</evidence>
<organism evidence="1 2">
    <name type="scientific">Brachionus plicatilis</name>
    <name type="common">Marine rotifer</name>
    <name type="synonym">Brachionus muelleri</name>
    <dbReference type="NCBI Taxonomy" id="10195"/>
    <lineage>
        <taxon>Eukaryota</taxon>
        <taxon>Metazoa</taxon>
        <taxon>Spiralia</taxon>
        <taxon>Gnathifera</taxon>
        <taxon>Rotifera</taxon>
        <taxon>Eurotatoria</taxon>
        <taxon>Monogononta</taxon>
        <taxon>Pseudotrocha</taxon>
        <taxon>Ploima</taxon>
        <taxon>Brachionidae</taxon>
        <taxon>Brachionus</taxon>
    </lineage>
</organism>
<reference evidence="1 2" key="1">
    <citation type="journal article" date="2018" name="Sci. Rep.">
        <title>Genomic signatures of local adaptation to the degree of environmental predictability in rotifers.</title>
        <authorList>
            <person name="Franch-Gras L."/>
            <person name="Hahn C."/>
            <person name="Garcia-Roger E.M."/>
            <person name="Carmona M.J."/>
            <person name="Serra M."/>
            <person name="Gomez A."/>
        </authorList>
    </citation>
    <scope>NUCLEOTIDE SEQUENCE [LARGE SCALE GENOMIC DNA]</scope>
    <source>
        <strain evidence="1">HYR1</strain>
    </source>
</reference>
<dbReference type="AlphaFoldDB" id="A0A3M7Q9Y3"/>
<accession>A0A3M7Q9Y3</accession>
<gene>
    <name evidence="1" type="ORF">BpHYR1_001571</name>
</gene>
<evidence type="ECO:0000313" key="2">
    <source>
        <dbReference type="Proteomes" id="UP000276133"/>
    </source>
</evidence>
<sequence length="60" mass="7599">MWVYYVIIFCELQNKLRIRVLHQKYWNCFRSKLIRLCNKLFVKYREENDCVDIIKNEKIK</sequence>
<keyword evidence="2" id="KW-1185">Reference proteome</keyword>